<name>A0A9W8TMV1_9PEZI</name>
<dbReference type="Proteomes" id="UP001148614">
    <property type="component" value="Unassembled WGS sequence"/>
</dbReference>
<feature type="region of interest" description="Disordered" evidence="1">
    <location>
        <begin position="406"/>
        <end position="425"/>
    </location>
</feature>
<protein>
    <submittedName>
        <fullName evidence="2">Uncharacterized protein</fullName>
    </submittedName>
</protein>
<reference evidence="2" key="1">
    <citation type="submission" date="2022-07" db="EMBL/GenBank/DDBJ databases">
        <title>Genome Sequence of Xylaria arbuscula.</title>
        <authorList>
            <person name="Buettner E."/>
        </authorList>
    </citation>
    <scope>NUCLEOTIDE SEQUENCE</scope>
    <source>
        <strain evidence="2">VT107</strain>
    </source>
</reference>
<dbReference type="EMBL" id="JANPWZ010000737">
    <property type="protein sequence ID" value="KAJ3572774.1"/>
    <property type="molecule type" value="Genomic_DNA"/>
</dbReference>
<dbReference type="AlphaFoldDB" id="A0A9W8TMV1"/>
<proteinExistence type="predicted"/>
<evidence type="ECO:0000313" key="2">
    <source>
        <dbReference type="EMBL" id="KAJ3572774.1"/>
    </source>
</evidence>
<keyword evidence="3" id="KW-1185">Reference proteome</keyword>
<dbReference type="VEuPathDB" id="FungiDB:F4678DRAFT_423105"/>
<organism evidence="2 3">
    <name type="scientific">Xylaria arbuscula</name>
    <dbReference type="NCBI Taxonomy" id="114810"/>
    <lineage>
        <taxon>Eukaryota</taxon>
        <taxon>Fungi</taxon>
        <taxon>Dikarya</taxon>
        <taxon>Ascomycota</taxon>
        <taxon>Pezizomycotina</taxon>
        <taxon>Sordariomycetes</taxon>
        <taxon>Xylariomycetidae</taxon>
        <taxon>Xylariales</taxon>
        <taxon>Xylariaceae</taxon>
        <taxon>Xylaria</taxon>
    </lineage>
</organism>
<evidence type="ECO:0000256" key="1">
    <source>
        <dbReference type="SAM" id="MobiDB-lite"/>
    </source>
</evidence>
<gene>
    <name evidence="2" type="ORF">NPX13_g4933</name>
</gene>
<evidence type="ECO:0000313" key="3">
    <source>
        <dbReference type="Proteomes" id="UP001148614"/>
    </source>
</evidence>
<comment type="caution">
    <text evidence="2">The sequence shown here is derived from an EMBL/GenBank/DDBJ whole genome shotgun (WGS) entry which is preliminary data.</text>
</comment>
<sequence length="425" mass="48380">MNRRSTNNYPLSQTFEAITVEMRYHEGCRYLRTKNWQALFRSNIISLDALKRSAKSPCTFVAIDFEGVSTERDKPLGLTDIGVAVLPFPQPIPKQPTPTPTSDISFVQSQKLQTFFEQNDIECHWLRLKGRRPISGPKDTCHFGQFQEIEPAQTEAALVTLLQSIQQRHNGSMVLVGFDLVFELKTIESHLSQVLRFFSSWVDLKDIVMEVSETKITYGLRDTLRAVGFTSDNIATAGRRTSHNPADDTVRGLAVLVKLLELQEGITLQVESRPRREQHELRRYWYGHAPRPKELYPFTARVYIEGRPLSSVLPHFGQLAEMFEMYDPTAVGINTDGKYGWVSLSSLQGLARFIQDVHGKELRGETWIVISKYDDSVIPMTRTQLSNAKQAAQESERERKQLERRLKRGAANPMIKDSLSIPVGN</sequence>
<accession>A0A9W8TMV1</accession>